<dbReference type="VEuPathDB" id="VectorBase:RPRC003904"/>
<dbReference type="Gene3D" id="2.30.30.400">
    <property type="entry name" value="Rof-like"/>
    <property type="match status" value="1"/>
</dbReference>
<sequence length="230" mass="26210">MSNEYQPINCDDYDSLEATCQQHLTLTLELRSGETLTGKAKDIVSRKQVEYLVVEENGALRELRLDHIVSFSNPGIGKVVPLNQSQDAIVMGKSSQINPDKAAWPQKLLHVSNISNTFTKKKWEKFPALQAALMETNYSRHFASDSATYEKILQCQIKLREIDFEVVEEILALHHDESASNRITPELKEKIKEIEDIADLFFNTLSDIRKSDRIIHGDASQKCFFSKRVV</sequence>
<proteinExistence type="predicted"/>
<dbReference type="HOGENOM" id="CLU_1207439_0_0_1"/>
<dbReference type="InParanoid" id="T1HIN1"/>
<accession>T1HIN1</accession>
<dbReference type="InterPro" id="IPR009778">
    <property type="entry name" value="ROF"/>
</dbReference>
<dbReference type="Pfam" id="PF07073">
    <property type="entry name" value="ROF"/>
    <property type="match status" value="1"/>
</dbReference>
<dbReference type="AlphaFoldDB" id="T1HIN1"/>
<dbReference type="NCBIfam" id="NF008636">
    <property type="entry name" value="PRK11625.1"/>
    <property type="match status" value="1"/>
</dbReference>
<evidence type="ECO:0000313" key="2">
    <source>
        <dbReference type="Proteomes" id="UP000015103"/>
    </source>
</evidence>
<dbReference type="EMBL" id="ACPB03031495">
    <property type="status" value="NOT_ANNOTATED_CDS"/>
    <property type="molecule type" value="Genomic_DNA"/>
</dbReference>
<organism evidence="1 2">
    <name type="scientific">Rhodnius prolixus</name>
    <name type="common">Triatomid bug</name>
    <dbReference type="NCBI Taxonomy" id="13249"/>
    <lineage>
        <taxon>Eukaryota</taxon>
        <taxon>Metazoa</taxon>
        <taxon>Ecdysozoa</taxon>
        <taxon>Arthropoda</taxon>
        <taxon>Hexapoda</taxon>
        <taxon>Insecta</taxon>
        <taxon>Pterygota</taxon>
        <taxon>Neoptera</taxon>
        <taxon>Paraneoptera</taxon>
        <taxon>Hemiptera</taxon>
        <taxon>Heteroptera</taxon>
        <taxon>Panheteroptera</taxon>
        <taxon>Cimicomorpha</taxon>
        <taxon>Reduviidae</taxon>
        <taxon>Triatominae</taxon>
        <taxon>Rhodnius</taxon>
    </lineage>
</organism>
<protein>
    <submittedName>
        <fullName evidence="1">Uncharacterized protein</fullName>
    </submittedName>
</protein>
<dbReference type="SUPFAM" id="SSF101744">
    <property type="entry name" value="Rof/RNase P subunit-like"/>
    <property type="match status" value="1"/>
</dbReference>
<dbReference type="EnsemblMetazoa" id="RPRC003904-RA">
    <property type="protein sequence ID" value="RPRC003904-PA"/>
    <property type="gene ID" value="RPRC003904"/>
</dbReference>
<reference evidence="1" key="1">
    <citation type="submission" date="2015-05" db="UniProtKB">
        <authorList>
            <consortium name="EnsemblMetazoa"/>
        </authorList>
    </citation>
    <scope>IDENTIFICATION</scope>
</reference>
<name>T1HIN1_RHOPR</name>
<dbReference type="Proteomes" id="UP000015103">
    <property type="component" value="Unassembled WGS sequence"/>
</dbReference>
<keyword evidence="2" id="KW-1185">Reference proteome</keyword>
<dbReference type="InterPro" id="IPR038626">
    <property type="entry name" value="Rof-like_sf"/>
</dbReference>
<evidence type="ECO:0000313" key="1">
    <source>
        <dbReference type="EnsemblMetazoa" id="RPRC003904-PA"/>
    </source>
</evidence>
<dbReference type="InterPro" id="IPR023534">
    <property type="entry name" value="Rof/RNase_P-like"/>
</dbReference>